<organism evidence="1">
    <name type="scientific">uncultured Caudovirales phage</name>
    <dbReference type="NCBI Taxonomy" id="2100421"/>
    <lineage>
        <taxon>Viruses</taxon>
        <taxon>Duplodnaviria</taxon>
        <taxon>Heunggongvirae</taxon>
        <taxon>Uroviricota</taxon>
        <taxon>Caudoviricetes</taxon>
        <taxon>Peduoviridae</taxon>
        <taxon>Maltschvirus</taxon>
        <taxon>Maltschvirus maltsch</taxon>
    </lineage>
</organism>
<reference evidence="1" key="1">
    <citation type="submission" date="2020-05" db="EMBL/GenBank/DDBJ databases">
        <authorList>
            <person name="Chiriac C."/>
            <person name="Salcher M."/>
            <person name="Ghai R."/>
            <person name="Kavagutti S V."/>
        </authorList>
    </citation>
    <scope>NUCLEOTIDE SEQUENCE</scope>
</reference>
<dbReference type="EMBL" id="LR798248">
    <property type="protein sequence ID" value="CAB5218064.1"/>
    <property type="molecule type" value="Genomic_DNA"/>
</dbReference>
<protein>
    <submittedName>
        <fullName evidence="1">Uncharacterized protein</fullName>
    </submittedName>
</protein>
<accession>A0A6J7WPK6</accession>
<name>A0A6J7WPK6_9CAUD</name>
<sequence>MPSITEINFLNKPVDYSSAHGDLVYVVIAPEYNSNPSAFVNFKFIMDLFIDGNRISTLKAFPAPTTHYGVFNIGNIIRNYVNSDFNPSGFLNQQDFLNSSKRVTIQIGVEWGIPITEYTNIVNTAGRFYNHYNGRLSIGNYTILDRYINRWVTNRPNFSKVIISEKDRTTNLLPVLFEGGDDCDTFDSHVYLQILLPDGSVDVDYTSDRFTYFGNSIKEINVTPYLLNDLFGSNIDETTYGYRVKIYGKDKNCENVETEWFTFIIDCEPKYKTISLCWLNKLGGFDTYDFSKVSKKGYDSEKKSYNQLQYKIRPQDGLMTYYNGFALNDNQITYNSTFKERLIVNTDIINEETYAWLAELIVSPQIYIYENGFYIPVIVKDTNYDFKTKVIDRTFNLTVNLQYADTLNAQYR</sequence>
<gene>
    <name evidence="1" type="ORF">UFOVP208_46</name>
</gene>
<evidence type="ECO:0000313" key="1">
    <source>
        <dbReference type="EMBL" id="CAB5218064.1"/>
    </source>
</evidence>
<proteinExistence type="predicted"/>